<dbReference type="EMBL" id="MCFJ01000002">
    <property type="protein sequence ID" value="ORY69460.1"/>
    <property type="molecule type" value="Genomic_DNA"/>
</dbReference>
<name>A0A1Y2ED29_9PEZI</name>
<organism evidence="2 3">
    <name type="scientific">Pseudomassariella vexata</name>
    <dbReference type="NCBI Taxonomy" id="1141098"/>
    <lineage>
        <taxon>Eukaryota</taxon>
        <taxon>Fungi</taxon>
        <taxon>Dikarya</taxon>
        <taxon>Ascomycota</taxon>
        <taxon>Pezizomycotina</taxon>
        <taxon>Sordariomycetes</taxon>
        <taxon>Xylariomycetidae</taxon>
        <taxon>Amphisphaeriales</taxon>
        <taxon>Pseudomassariaceae</taxon>
        <taxon>Pseudomassariella</taxon>
    </lineage>
</organism>
<dbReference type="OrthoDB" id="5565730at2759"/>
<feature type="compositionally biased region" description="Pro residues" evidence="1">
    <location>
        <begin position="1"/>
        <end position="19"/>
    </location>
</feature>
<dbReference type="Proteomes" id="UP000193689">
    <property type="component" value="Unassembled WGS sequence"/>
</dbReference>
<feature type="region of interest" description="Disordered" evidence="1">
    <location>
        <begin position="1"/>
        <end position="30"/>
    </location>
</feature>
<accession>A0A1Y2ED29</accession>
<protein>
    <submittedName>
        <fullName evidence="2">Uncharacterized protein</fullName>
    </submittedName>
</protein>
<evidence type="ECO:0000313" key="3">
    <source>
        <dbReference type="Proteomes" id="UP000193689"/>
    </source>
</evidence>
<dbReference type="InParanoid" id="A0A1Y2ED29"/>
<evidence type="ECO:0000256" key="1">
    <source>
        <dbReference type="SAM" id="MobiDB-lite"/>
    </source>
</evidence>
<comment type="caution">
    <text evidence="2">The sequence shown here is derived from an EMBL/GenBank/DDBJ whole genome shotgun (WGS) entry which is preliminary data.</text>
</comment>
<dbReference type="RefSeq" id="XP_040719410.1">
    <property type="nucleotide sequence ID" value="XM_040865698.1"/>
</dbReference>
<sequence length="226" mass="23456">MAPTAKPPQPPHSQPPPQAQSPTRPEDGMPSAAELYQIAAKSLQTGALTGAAGLAIGAGGGIMRGAPPALFAAFAGLQWFALGSSYMASRSLLWHAWGGEQNLSQADRIKSSAAAGGVSGMIGGMVRGPRNILPGMLVLSLLGGGATFVSQQLQNRPQPKEKTSWLASEWSPLRPLSGKEYESILEEKILKLDAEISIIEENIAAIKASSKTTAMSGEGPSASKKQ</sequence>
<dbReference type="PANTHER" id="PTHR41390:SF1">
    <property type="entry name" value="NADH-UBIQUINONE OXIDOREDUCTASE 213 KDA SUBUNIT"/>
    <property type="match status" value="1"/>
</dbReference>
<keyword evidence="3" id="KW-1185">Reference proteome</keyword>
<reference evidence="2 3" key="1">
    <citation type="submission" date="2016-07" db="EMBL/GenBank/DDBJ databases">
        <title>Pervasive Adenine N6-methylation of Active Genes in Fungi.</title>
        <authorList>
            <consortium name="DOE Joint Genome Institute"/>
            <person name="Mondo S.J."/>
            <person name="Dannebaum R.O."/>
            <person name="Kuo R.C."/>
            <person name="Labutti K."/>
            <person name="Haridas S."/>
            <person name="Kuo A."/>
            <person name="Salamov A."/>
            <person name="Ahrendt S.R."/>
            <person name="Lipzen A."/>
            <person name="Sullivan W."/>
            <person name="Andreopoulos W.B."/>
            <person name="Clum A."/>
            <person name="Lindquist E."/>
            <person name="Daum C."/>
            <person name="Ramamoorthy G.K."/>
            <person name="Gryganskyi A."/>
            <person name="Culley D."/>
            <person name="Magnuson J.K."/>
            <person name="James T.Y."/>
            <person name="O'Malley M.A."/>
            <person name="Stajich J.E."/>
            <person name="Spatafora J.W."/>
            <person name="Visel A."/>
            <person name="Grigoriev I.V."/>
        </authorList>
    </citation>
    <scope>NUCLEOTIDE SEQUENCE [LARGE SCALE GENOMIC DNA]</scope>
    <source>
        <strain evidence="2 3">CBS 129021</strain>
    </source>
</reference>
<gene>
    <name evidence="2" type="ORF">BCR38DRAFT_86036</name>
</gene>
<dbReference type="GeneID" id="63781910"/>
<evidence type="ECO:0000313" key="2">
    <source>
        <dbReference type="EMBL" id="ORY69460.1"/>
    </source>
</evidence>
<dbReference type="AlphaFoldDB" id="A0A1Y2ED29"/>
<dbReference type="PANTHER" id="PTHR41390">
    <property type="entry name" value="CHROMOSOME 7, WHOLE GENOME SHOTGUN SEQUENCE"/>
    <property type="match status" value="1"/>
</dbReference>
<proteinExistence type="predicted"/>
<dbReference type="STRING" id="1141098.A0A1Y2ED29"/>